<dbReference type="InterPro" id="IPR048317">
    <property type="entry name" value="DUF5581_C"/>
</dbReference>
<evidence type="ECO:0000259" key="2">
    <source>
        <dbReference type="Pfam" id="PF20996"/>
    </source>
</evidence>
<feature type="domain" description="DUF5581" evidence="1">
    <location>
        <begin position="205"/>
        <end position="298"/>
    </location>
</feature>
<protein>
    <submittedName>
        <fullName evidence="3">Fibronectin type III domain containing 11</fullName>
    </submittedName>
</protein>
<gene>
    <name evidence="3" type="primary">fndc11</name>
</gene>
<dbReference type="GeneTree" id="ENSGT00390000006008"/>
<organism evidence="3">
    <name type="scientific">Xenopus tropicalis</name>
    <name type="common">Western clawed frog</name>
    <name type="synonym">Silurana tropicalis</name>
    <dbReference type="NCBI Taxonomy" id="8364"/>
    <lineage>
        <taxon>Eukaryota</taxon>
        <taxon>Metazoa</taxon>
        <taxon>Chordata</taxon>
        <taxon>Craniata</taxon>
        <taxon>Vertebrata</taxon>
        <taxon>Euteleostomi</taxon>
        <taxon>Amphibia</taxon>
        <taxon>Batrachia</taxon>
        <taxon>Anura</taxon>
        <taxon>Pipoidea</taxon>
        <taxon>Pipidae</taxon>
        <taxon>Xenopodinae</taxon>
        <taxon>Xenopus</taxon>
        <taxon>Silurana</taxon>
    </lineage>
</organism>
<dbReference type="Ensembl" id="ENSXETT00000111278">
    <property type="protein sequence ID" value="ENSXETP00000117109"/>
    <property type="gene ID" value="ENSXETG00000047279"/>
</dbReference>
<feature type="domain" description="DUF5581" evidence="2">
    <location>
        <begin position="43"/>
        <end position="199"/>
    </location>
</feature>
<dbReference type="InterPro" id="IPR049231">
    <property type="entry name" value="DUF5581_N"/>
</dbReference>
<accession>A0A803K9P9</accession>
<name>A0A803K9P9_XENTR</name>
<dbReference type="AlphaFoldDB" id="A0A803K9P9"/>
<proteinExistence type="predicted"/>
<reference evidence="3" key="1">
    <citation type="journal article" date="2010" name="Science">
        <title>The genome of the Western clawed frog Xenopus tropicalis.</title>
        <authorList>
            <person name="Hellsten U."/>
            <person name="Harland R.M."/>
            <person name="Gilchrist M.J."/>
            <person name="Hendrix D."/>
            <person name="Jurka J."/>
            <person name="Kapitonov V."/>
            <person name="Ovcharenko I."/>
            <person name="Putnam N.H."/>
            <person name="Shu S."/>
            <person name="Taher L."/>
            <person name="Blitz I.L."/>
            <person name="Blumberg B."/>
            <person name="Dichmann D.S."/>
            <person name="Dubchak I."/>
            <person name="Amaya E."/>
            <person name="Detter J.C."/>
            <person name="Fletcher R."/>
            <person name="Gerhard D.S."/>
            <person name="Goodstein D."/>
            <person name="Graves T."/>
            <person name="Grigoriev I.V."/>
            <person name="Grimwood J."/>
            <person name="Kawashima T."/>
            <person name="Lindquist E."/>
            <person name="Lucas S.M."/>
            <person name="Mead P.E."/>
            <person name="Mitros T."/>
            <person name="Ogino H."/>
            <person name="Ohta Y."/>
            <person name="Poliakov A.V."/>
            <person name="Pollet N."/>
            <person name="Robert J."/>
            <person name="Salamov A."/>
            <person name="Sater A.K."/>
            <person name="Schmutz J."/>
            <person name="Terry A."/>
            <person name="Vize P.D."/>
            <person name="Warren W.C."/>
            <person name="Wells D."/>
            <person name="Wills A."/>
            <person name="Wilson R.K."/>
            <person name="Zimmerman L.B."/>
            <person name="Zorn A.M."/>
            <person name="Grainger R."/>
            <person name="Grammer T."/>
            <person name="Khokha M.K."/>
            <person name="Richardson P.M."/>
            <person name="Rokhsar D.S."/>
        </authorList>
    </citation>
    <scope>NUCLEOTIDE SEQUENCE [LARGE SCALE GENOMIC DNA]</scope>
    <source>
        <strain evidence="3">Nigerian</strain>
    </source>
</reference>
<evidence type="ECO:0000259" key="1">
    <source>
        <dbReference type="Pfam" id="PF17744"/>
    </source>
</evidence>
<reference evidence="3" key="2">
    <citation type="submission" date="2021-03" db="UniProtKB">
        <authorList>
            <consortium name="Ensembl"/>
        </authorList>
    </citation>
    <scope>IDENTIFICATION</scope>
</reference>
<dbReference type="InterPro" id="IPR039581">
    <property type="entry name" value="FNDC11"/>
</dbReference>
<sequence>MSRSCLITPRSAMAAGGGNMQSSAPCLVEEEQTAEDMMAVAQRRKWLVSKFLREELSESFLKRQQGKVEQLRRCSFYMEILSGQAEPEEEELQSRLPISVFQFIDPEKFQRMKNMAASQTKLQLLLLEKLLEQLERGRAALVGMVTGGDSCGWGRLWQGVSHLHRLQKDFLHLLVPRRLHLKHQLVANTSAAKIPPLRLGLRLRNPVVFDRAGSVAFRDRVSLAWRSLGQPCPPEKYELGFRLREEEEAEQGAVSVSGNHLEIHNLLSDRLYEFHLRRADTHMLVYQAWHDSITLRTCP</sequence>
<dbReference type="Pfam" id="PF17744">
    <property type="entry name" value="DUF5581"/>
    <property type="match status" value="1"/>
</dbReference>
<evidence type="ECO:0000313" key="3">
    <source>
        <dbReference type="Ensembl" id="ENSXETP00000117109"/>
    </source>
</evidence>
<dbReference type="PANTHER" id="PTHR14537">
    <property type="entry name" value="FIBRONECTIN TYPE III DOMAIN-CONTAINING PROTEIN 11"/>
    <property type="match status" value="1"/>
</dbReference>
<dbReference type="Pfam" id="PF20996">
    <property type="entry name" value="DUF5581_N"/>
    <property type="match status" value="1"/>
</dbReference>